<organism evidence="2 3">
    <name type="scientific">Xylaria bambusicola</name>
    <dbReference type="NCBI Taxonomy" id="326684"/>
    <lineage>
        <taxon>Eukaryota</taxon>
        <taxon>Fungi</taxon>
        <taxon>Dikarya</taxon>
        <taxon>Ascomycota</taxon>
        <taxon>Pezizomycotina</taxon>
        <taxon>Sordariomycetes</taxon>
        <taxon>Xylariomycetidae</taxon>
        <taxon>Xylariales</taxon>
        <taxon>Xylariaceae</taxon>
        <taxon>Xylaria</taxon>
    </lineage>
</organism>
<gene>
    <name evidence="2" type="ORF">RRF57_007587</name>
</gene>
<evidence type="ECO:0000256" key="1">
    <source>
        <dbReference type="SAM" id="MobiDB-lite"/>
    </source>
</evidence>
<dbReference type="Proteomes" id="UP001305414">
    <property type="component" value="Unassembled WGS sequence"/>
</dbReference>
<proteinExistence type="predicted"/>
<feature type="compositionally biased region" description="Basic and acidic residues" evidence="1">
    <location>
        <begin position="66"/>
        <end position="76"/>
    </location>
</feature>
<evidence type="ECO:0000313" key="3">
    <source>
        <dbReference type="Proteomes" id="UP001305414"/>
    </source>
</evidence>
<protein>
    <submittedName>
        <fullName evidence="2">Uncharacterized protein</fullName>
    </submittedName>
</protein>
<sequence length="76" mass="8387">MLLLSIEGPNFRTLYVEASPQSPTPVLDRESEECEPQHHVEDESHKANTAGAITADRVSPTPQPELFDRESLADVS</sequence>
<accession>A0AAN7ULD1</accession>
<reference evidence="2 3" key="1">
    <citation type="submission" date="2023-10" db="EMBL/GenBank/DDBJ databases">
        <title>Draft genome sequence of Xylaria bambusicola isolate GMP-LS, the root and basal stem rot pathogen of sugarcane in Indonesia.</title>
        <authorList>
            <person name="Selvaraj P."/>
            <person name="Muralishankar V."/>
            <person name="Muruganantham S."/>
            <person name="Sp S."/>
            <person name="Haryani S."/>
            <person name="Lau K.J.X."/>
            <person name="Naqvi N.I."/>
        </authorList>
    </citation>
    <scope>NUCLEOTIDE SEQUENCE [LARGE SCALE GENOMIC DNA]</scope>
    <source>
        <strain evidence="2">GMP-LS</strain>
    </source>
</reference>
<feature type="region of interest" description="Disordered" evidence="1">
    <location>
        <begin position="19"/>
        <end position="76"/>
    </location>
</feature>
<comment type="caution">
    <text evidence="2">The sequence shown here is derived from an EMBL/GenBank/DDBJ whole genome shotgun (WGS) entry which is preliminary data.</text>
</comment>
<dbReference type="EMBL" id="JAWHQM010000021">
    <property type="protein sequence ID" value="KAK5631873.1"/>
    <property type="molecule type" value="Genomic_DNA"/>
</dbReference>
<name>A0AAN7ULD1_9PEZI</name>
<dbReference type="AlphaFoldDB" id="A0AAN7ULD1"/>
<feature type="compositionally biased region" description="Basic and acidic residues" evidence="1">
    <location>
        <begin position="35"/>
        <end position="46"/>
    </location>
</feature>
<keyword evidence="3" id="KW-1185">Reference proteome</keyword>
<evidence type="ECO:0000313" key="2">
    <source>
        <dbReference type="EMBL" id="KAK5631873.1"/>
    </source>
</evidence>